<dbReference type="AlphaFoldDB" id="A0AAV3QEE1"/>
<name>A0AAV3QEE1_LITER</name>
<organism evidence="1 2">
    <name type="scientific">Lithospermum erythrorhizon</name>
    <name type="common">Purple gromwell</name>
    <name type="synonym">Lithospermum officinale var. erythrorhizon</name>
    <dbReference type="NCBI Taxonomy" id="34254"/>
    <lineage>
        <taxon>Eukaryota</taxon>
        <taxon>Viridiplantae</taxon>
        <taxon>Streptophyta</taxon>
        <taxon>Embryophyta</taxon>
        <taxon>Tracheophyta</taxon>
        <taxon>Spermatophyta</taxon>
        <taxon>Magnoliopsida</taxon>
        <taxon>eudicotyledons</taxon>
        <taxon>Gunneridae</taxon>
        <taxon>Pentapetalae</taxon>
        <taxon>asterids</taxon>
        <taxon>lamiids</taxon>
        <taxon>Boraginales</taxon>
        <taxon>Boraginaceae</taxon>
        <taxon>Boraginoideae</taxon>
        <taxon>Lithospermeae</taxon>
        <taxon>Lithospermum</taxon>
    </lineage>
</organism>
<dbReference type="Proteomes" id="UP001454036">
    <property type="component" value="Unassembled WGS sequence"/>
</dbReference>
<dbReference type="Pfam" id="PF14223">
    <property type="entry name" value="Retrotran_gag_2"/>
    <property type="match status" value="1"/>
</dbReference>
<accession>A0AAV3QEE1</accession>
<comment type="caution">
    <text evidence="1">The sequence shown here is derived from an EMBL/GenBank/DDBJ whole genome shotgun (WGS) entry which is preliminary data.</text>
</comment>
<evidence type="ECO:0008006" key="3">
    <source>
        <dbReference type="Google" id="ProtNLM"/>
    </source>
</evidence>
<protein>
    <recommendedName>
        <fullName evidence="3">Retrovirus-related Pol polyprotein from transposon TNT 1-94</fullName>
    </recommendedName>
</protein>
<proteinExistence type="predicted"/>
<evidence type="ECO:0000313" key="1">
    <source>
        <dbReference type="EMBL" id="GAA0161477.1"/>
    </source>
</evidence>
<sequence>MSEDKAFTHVPHFDRHYAHWSEMMENLLRAKGLWGIVERGVGEPVDNSVLTDHQRALLDEVRTKDHQVKHYFFQVLDREVFEQILDRRSSKIIWESMKKKFGGNQKVKKTNYNALRREFELLEMKKTETIDQYVAKVTQVANKLRSNGEEMPDSVIVSKIMRTLTEQFNYVCVSIEESTNMEEVSVHELQSTLAMHEQKFKRFQRGEDDQVLKVEDKYGSSSKGKGKMTFADDQVFKVEGRYDSNPRSRCKNTFGRNKRRRKYGVWTLDAQIICVSLKNYFQY</sequence>
<dbReference type="PANTHER" id="PTHR35317:SF27">
    <property type="entry name" value="RETROVIRUS-RELATED POL POLYPROTEIN FROM TRANSPOSON TNT 1-94"/>
    <property type="match status" value="1"/>
</dbReference>
<evidence type="ECO:0000313" key="2">
    <source>
        <dbReference type="Proteomes" id="UP001454036"/>
    </source>
</evidence>
<reference evidence="1 2" key="1">
    <citation type="submission" date="2024-01" db="EMBL/GenBank/DDBJ databases">
        <title>The complete chloroplast genome sequence of Lithospermum erythrorhizon: insights into the phylogenetic relationship among Boraginaceae species and the maternal lineages of purple gromwells.</title>
        <authorList>
            <person name="Okada T."/>
            <person name="Watanabe K."/>
        </authorList>
    </citation>
    <scope>NUCLEOTIDE SEQUENCE [LARGE SCALE GENOMIC DNA]</scope>
</reference>
<dbReference type="PANTHER" id="PTHR35317">
    <property type="entry name" value="OS04G0629600 PROTEIN"/>
    <property type="match status" value="1"/>
</dbReference>
<gene>
    <name evidence="1" type="ORF">LIER_17785</name>
</gene>
<dbReference type="EMBL" id="BAABME010004189">
    <property type="protein sequence ID" value="GAA0161477.1"/>
    <property type="molecule type" value="Genomic_DNA"/>
</dbReference>
<keyword evidence="2" id="KW-1185">Reference proteome</keyword>